<gene>
    <name evidence="3" type="ORF">DWX36_12835</name>
</gene>
<evidence type="ECO:0008006" key="5">
    <source>
        <dbReference type="Google" id="ProtNLM"/>
    </source>
</evidence>
<dbReference type="RefSeq" id="WP_118047170.1">
    <property type="nucleotide sequence ID" value="NZ_QRWQ01000014.1"/>
</dbReference>
<reference evidence="3 4" key="1">
    <citation type="submission" date="2018-08" db="EMBL/GenBank/DDBJ databases">
        <title>A genome reference for cultivated species of the human gut microbiota.</title>
        <authorList>
            <person name="Zou Y."/>
            <person name="Xue W."/>
            <person name="Luo G."/>
        </authorList>
    </citation>
    <scope>NUCLEOTIDE SEQUENCE [LARGE SCALE GENOMIC DNA]</scope>
    <source>
        <strain evidence="3 4">AF19-16AC</strain>
    </source>
</reference>
<evidence type="ECO:0000256" key="1">
    <source>
        <dbReference type="ARBA" id="ARBA00022801"/>
    </source>
</evidence>
<sequence length="352" mass="40286">MGLKSLIAVAQGKNAESVSFEDKFLKNYEEAVKAKELEERQVAPSEYIRPSSMYGCERMLFFQRVHGGSQNGEQSEVNLIEICQSGTDRHLDIQHIVERMEGVECLDLEEMVKEAQAKGIKTEFVGWNEDHTEGRCKNDELSIYFQPDGVIRFNGKDVILEIKTESTYQFSNRYEPKADHKWQATCYGMGLGIDYILFFYEDRNFCKKKPYLWKITDEMKQAVLNKIRTVNNACKTGIPPEKDDSKCTYCRYKNECALVDAGKWVHPNPPEKPQTAQKDTNRKKTNKSTGKKKKASTGQNTALRAVCGNCEHCGRELGAYYCSIDKDGSMYVDRRKKCKFTPSRFKGVQDGK</sequence>
<dbReference type="InterPro" id="IPR011604">
    <property type="entry name" value="PDDEXK-like_dom_sf"/>
</dbReference>
<dbReference type="GO" id="GO:0016787">
    <property type="term" value="F:hydrolase activity"/>
    <property type="evidence" value="ECO:0007669"/>
    <property type="project" value="UniProtKB-KW"/>
</dbReference>
<dbReference type="Proteomes" id="UP000283834">
    <property type="component" value="Unassembled WGS sequence"/>
</dbReference>
<evidence type="ECO:0000313" key="4">
    <source>
        <dbReference type="Proteomes" id="UP000283834"/>
    </source>
</evidence>
<feature type="region of interest" description="Disordered" evidence="2">
    <location>
        <begin position="267"/>
        <end position="297"/>
    </location>
</feature>
<evidence type="ECO:0000313" key="3">
    <source>
        <dbReference type="EMBL" id="RGT36964.1"/>
    </source>
</evidence>
<evidence type="ECO:0000256" key="2">
    <source>
        <dbReference type="SAM" id="MobiDB-lite"/>
    </source>
</evidence>
<proteinExistence type="predicted"/>
<comment type="caution">
    <text evidence="3">The sequence shown here is derived from an EMBL/GenBank/DDBJ whole genome shotgun (WGS) entry which is preliminary data.</text>
</comment>
<dbReference type="AlphaFoldDB" id="A0A412NEG4"/>
<dbReference type="Gene3D" id="3.90.320.10">
    <property type="match status" value="1"/>
</dbReference>
<keyword evidence="1" id="KW-0378">Hydrolase</keyword>
<protein>
    <recommendedName>
        <fullName evidence="5">PD-(D/E)XK endonuclease-like domain-containing protein</fullName>
    </recommendedName>
</protein>
<accession>A0A412NEG4</accession>
<feature type="compositionally biased region" description="Basic residues" evidence="2">
    <location>
        <begin position="281"/>
        <end position="295"/>
    </location>
</feature>
<organism evidence="3 4">
    <name type="scientific">Mediterraneibacter gnavus</name>
    <name type="common">Ruminococcus gnavus</name>
    <dbReference type="NCBI Taxonomy" id="33038"/>
    <lineage>
        <taxon>Bacteria</taxon>
        <taxon>Bacillati</taxon>
        <taxon>Bacillota</taxon>
        <taxon>Clostridia</taxon>
        <taxon>Lachnospirales</taxon>
        <taxon>Lachnospiraceae</taxon>
        <taxon>Mediterraneibacter</taxon>
    </lineage>
</organism>
<dbReference type="EMBL" id="QRWQ01000014">
    <property type="protein sequence ID" value="RGT36964.1"/>
    <property type="molecule type" value="Genomic_DNA"/>
</dbReference>
<name>A0A412NEG4_MEDGN</name>